<keyword evidence="2" id="KW-1185">Reference proteome</keyword>
<protein>
    <submittedName>
        <fullName evidence="1">Uncharacterized protein</fullName>
    </submittedName>
</protein>
<dbReference type="EMBL" id="CP019239">
    <property type="protein sequence ID" value="APW42761.1"/>
    <property type="molecule type" value="Genomic_DNA"/>
</dbReference>
<dbReference type="AlphaFoldDB" id="A0A1P8K9T7"/>
<accession>A0A1P8K9T7</accession>
<dbReference type="KEGG" id="rsb:RS694_09620"/>
<name>A0A1P8K9T7_9BURK</name>
<organism evidence="1 2">
    <name type="scientific">Rhodoferax saidenbachensis</name>
    <dbReference type="NCBI Taxonomy" id="1484693"/>
    <lineage>
        <taxon>Bacteria</taxon>
        <taxon>Pseudomonadati</taxon>
        <taxon>Pseudomonadota</taxon>
        <taxon>Betaproteobacteria</taxon>
        <taxon>Burkholderiales</taxon>
        <taxon>Comamonadaceae</taxon>
        <taxon>Rhodoferax</taxon>
    </lineage>
</organism>
<dbReference type="RefSeq" id="WP_029707516.1">
    <property type="nucleotide sequence ID" value="NZ_CP019239.1"/>
</dbReference>
<dbReference type="STRING" id="1484693.RS694_09620"/>
<dbReference type="Proteomes" id="UP000186110">
    <property type="component" value="Chromosome"/>
</dbReference>
<evidence type="ECO:0000313" key="1">
    <source>
        <dbReference type="EMBL" id="APW42761.1"/>
    </source>
</evidence>
<sequence>MTSTQLQHRNIAIAFYGITRSLKYTVESIRKQILEPARQVGSVQVYCHFFKQYSINNPRTGEIGELDVDEWQLLQPDVAQIEEVDTETENRYLVDLLPYGNAWEDDGQSLRNILRQLISLERVTQMIHQAGAADIVVFLRADMLYHDKFPFADWVSMVQHNTVMVPYWQWSGGLNDRFAVCGASAFVRYGSRIKNAERYCASMNKPLHSERLLMFTMMRSPLQLATMSMGATRVRSDGGHAKESFSRVKFAKRVDGFLRCNLYTRCIALRNYIATVFSG</sequence>
<proteinExistence type="predicted"/>
<evidence type="ECO:0000313" key="2">
    <source>
        <dbReference type="Proteomes" id="UP000186110"/>
    </source>
</evidence>
<reference evidence="1 2" key="1">
    <citation type="submission" date="2017-01" db="EMBL/GenBank/DDBJ databases">
        <authorList>
            <person name="Mah S.A."/>
            <person name="Swanson W.J."/>
            <person name="Moy G.W."/>
            <person name="Vacquier V.D."/>
        </authorList>
    </citation>
    <scope>NUCLEOTIDE SEQUENCE [LARGE SCALE GENOMIC DNA]</scope>
    <source>
        <strain evidence="1 2">DSM 22694</strain>
    </source>
</reference>
<gene>
    <name evidence="1" type="ORF">RS694_09620</name>
</gene>